<dbReference type="Pfam" id="PF03401">
    <property type="entry name" value="TctC"/>
    <property type="match status" value="1"/>
</dbReference>
<dbReference type="RefSeq" id="WP_248668051.1">
    <property type="nucleotide sequence ID" value="NZ_JALPRX010000071.1"/>
</dbReference>
<keyword evidence="2" id="KW-0732">Signal</keyword>
<feature type="chain" id="PRO_5040819853" evidence="2">
    <location>
        <begin position="38"/>
        <end position="333"/>
    </location>
</feature>
<gene>
    <name evidence="3" type="ORF">M0638_16250</name>
</gene>
<evidence type="ECO:0000256" key="1">
    <source>
        <dbReference type="ARBA" id="ARBA00006987"/>
    </source>
</evidence>
<dbReference type="Gene3D" id="3.40.190.150">
    <property type="entry name" value="Bordetella uptake gene, domain 1"/>
    <property type="match status" value="1"/>
</dbReference>
<comment type="caution">
    <text evidence="3">The sequence shown here is derived from an EMBL/GenBank/DDBJ whole genome shotgun (WGS) entry which is preliminary data.</text>
</comment>
<sequence length="333" mass="35090">MGNGKASGCGRTALRRRGALALPALLLPSLLPRAARAAWPERPVRLVVAFPPGSLTDVLARVLVEPLARELGQTVVVDNRPGGNGIVGTEAVARSAPDGQTLVVTSSSAASINPHVLRHMPFDPVRDFTHIGTLAEAPYLFVGQPGAPDADFRAFLERARQKPGELTYSYGNASSQIMTEVLARAAGVSLTGVPYRGGAEALTDVSAGRIDCTFTDFANGLSQSQAGRVRALAQSALEPTPLAPEVPPVATVLPGFDITVWFGISGPAGLPEAIVARANQALNASLRLPATGAKLRQLGFLPFARTPAEFTRYVREQLQVWGERVRIAGITPQ</sequence>
<dbReference type="PANTHER" id="PTHR42928">
    <property type="entry name" value="TRICARBOXYLATE-BINDING PROTEIN"/>
    <property type="match status" value="1"/>
</dbReference>
<dbReference type="CDD" id="cd07012">
    <property type="entry name" value="PBP2_Bug_TTT"/>
    <property type="match status" value="1"/>
</dbReference>
<comment type="similarity">
    <text evidence="1">Belongs to the UPF0065 (bug) family.</text>
</comment>
<evidence type="ECO:0000313" key="3">
    <source>
        <dbReference type="EMBL" id="MCK8785931.1"/>
    </source>
</evidence>
<evidence type="ECO:0000256" key="2">
    <source>
        <dbReference type="SAM" id="SignalP"/>
    </source>
</evidence>
<dbReference type="EMBL" id="JALPRX010000071">
    <property type="protein sequence ID" value="MCK8785931.1"/>
    <property type="molecule type" value="Genomic_DNA"/>
</dbReference>
<reference evidence="3" key="1">
    <citation type="submission" date="2022-04" db="EMBL/GenBank/DDBJ databases">
        <title>Roseomonas acroporae sp. nov., isolated from coral Acropora digitifera.</title>
        <authorList>
            <person name="Sun H."/>
        </authorList>
    </citation>
    <scope>NUCLEOTIDE SEQUENCE</scope>
    <source>
        <strain evidence="3">NAR14</strain>
    </source>
</reference>
<name>A0A9X1Y9G0_9PROT</name>
<feature type="signal peptide" evidence="2">
    <location>
        <begin position="1"/>
        <end position="37"/>
    </location>
</feature>
<dbReference type="InterPro" id="IPR005064">
    <property type="entry name" value="BUG"/>
</dbReference>
<organism evidence="3 4">
    <name type="scientific">Roseomonas acroporae</name>
    <dbReference type="NCBI Taxonomy" id="2937791"/>
    <lineage>
        <taxon>Bacteria</taxon>
        <taxon>Pseudomonadati</taxon>
        <taxon>Pseudomonadota</taxon>
        <taxon>Alphaproteobacteria</taxon>
        <taxon>Acetobacterales</taxon>
        <taxon>Roseomonadaceae</taxon>
        <taxon>Roseomonas</taxon>
    </lineage>
</organism>
<dbReference type="AlphaFoldDB" id="A0A9X1Y9G0"/>
<protein>
    <submittedName>
        <fullName evidence="3">Tripartite tricarboxylate transporter substrate binding protein</fullName>
    </submittedName>
</protein>
<dbReference type="PANTHER" id="PTHR42928:SF5">
    <property type="entry name" value="BLR1237 PROTEIN"/>
    <property type="match status" value="1"/>
</dbReference>
<accession>A0A9X1Y9G0</accession>
<dbReference type="Proteomes" id="UP001139516">
    <property type="component" value="Unassembled WGS sequence"/>
</dbReference>
<evidence type="ECO:0000313" key="4">
    <source>
        <dbReference type="Proteomes" id="UP001139516"/>
    </source>
</evidence>
<dbReference type="Gene3D" id="3.40.190.10">
    <property type="entry name" value="Periplasmic binding protein-like II"/>
    <property type="match status" value="1"/>
</dbReference>
<dbReference type="PIRSF" id="PIRSF017082">
    <property type="entry name" value="YflP"/>
    <property type="match status" value="1"/>
</dbReference>
<dbReference type="InterPro" id="IPR042100">
    <property type="entry name" value="Bug_dom1"/>
</dbReference>
<keyword evidence="4" id="KW-1185">Reference proteome</keyword>
<dbReference type="SUPFAM" id="SSF53850">
    <property type="entry name" value="Periplasmic binding protein-like II"/>
    <property type="match status" value="1"/>
</dbReference>
<proteinExistence type="inferred from homology"/>